<keyword evidence="1" id="KW-1133">Transmembrane helix</keyword>
<accession>A0A9D6V484</accession>
<organism evidence="2 3">
    <name type="scientific">Desulfomonile tiedjei</name>
    <dbReference type="NCBI Taxonomy" id="2358"/>
    <lineage>
        <taxon>Bacteria</taxon>
        <taxon>Pseudomonadati</taxon>
        <taxon>Thermodesulfobacteriota</taxon>
        <taxon>Desulfomonilia</taxon>
        <taxon>Desulfomonilales</taxon>
        <taxon>Desulfomonilaceae</taxon>
        <taxon>Desulfomonile</taxon>
    </lineage>
</organism>
<comment type="caution">
    <text evidence="2">The sequence shown here is derived from an EMBL/GenBank/DDBJ whole genome shotgun (WGS) entry which is preliminary data.</text>
</comment>
<reference evidence="2" key="1">
    <citation type="submission" date="2020-07" db="EMBL/GenBank/DDBJ databases">
        <title>Huge and variable diversity of episymbiotic CPR bacteria and DPANN archaea in groundwater ecosystems.</title>
        <authorList>
            <person name="He C.Y."/>
            <person name="Keren R."/>
            <person name="Whittaker M."/>
            <person name="Farag I.F."/>
            <person name="Doudna J."/>
            <person name="Cate J.H.D."/>
            <person name="Banfield J.F."/>
        </authorList>
    </citation>
    <scope>NUCLEOTIDE SEQUENCE</scope>
    <source>
        <strain evidence="2">NC_groundwater_1664_Pr3_B-0.1um_52_9</strain>
    </source>
</reference>
<feature type="transmembrane region" description="Helical" evidence="1">
    <location>
        <begin position="6"/>
        <end position="28"/>
    </location>
</feature>
<dbReference type="EMBL" id="JACRDE010000258">
    <property type="protein sequence ID" value="MBI5249716.1"/>
    <property type="molecule type" value="Genomic_DNA"/>
</dbReference>
<evidence type="ECO:0000313" key="3">
    <source>
        <dbReference type="Proteomes" id="UP000807825"/>
    </source>
</evidence>
<evidence type="ECO:0000313" key="2">
    <source>
        <dbReference type="EMBL" id="MBI5249716.1"/>
    </source>
</evidence>
<evidence type="ECO:0000256" key="1">
    <source>
        <dbReference type="SAM" id="Phobius"/>
    </source>
</evidence>
<dbReference type="AlphaFoldDB" id="A0A9D6V484"/>
<name>A0A9D6V484_9BACT</name>
<proteinExistence type="predicted"/>
<protein>
    <submittedName>
        <fullName evidence="2">Uncharacterized protein</fullName>
    </submittedName>
</protein>
<keyword evidence="1" id="KW-0472">Membrane</keyword>
<gene>
    <name evidence="2" type="ORF">HY912_09490</name>
</gene>
<dbReference type="Proteomes" id="UP000807825">
    <property type="component" value="Unassembled WGS sequence"/>
</dbReference>
<keyword evidence="1" id="KW-0812">Transmembrane</keyword>
<sequence length="49" mass="5736">MVQEWPYWAATGLVAMIVIALLVFEPIIEAYHRRKMGRDSAGWNQRGRF</sequence>